<gene>
    <name evidence="2" type="ORF">PSAL00342_LOCUS4620</name>
    <name evidence="3" type="ORF">PSAL00342_LOCUS4621</name>
</gene>
<evidence type="ECO:0000313" key="2">
    <source>
        <dbReference type="EMBL" id="CAE0610785.1"/>
    </source>
</evidence>
<organism evidence="3">
    <name type="scientific">Picocystis salinarum</name>
    <dbReference type="NCBI Taxonomy" id="88271"/>
    <lineage>
        <taxon>Eukaryota</taxon>
        <taxon>Viridiplantae</taxon>
        <taxon>Chlorophyta</taxon>
        <taxon>Picocystophyceae</taxon>
        <taxon>Picocystales</taxon>
        <taxon>Picocystaceae</taxon>
        <taxon>Picocystis</taxon>
    </lineage>
</organism>
<accession>A0A6U9R5J7</accession>
<feature type="region of interest" description="Disordered" evidence="1">
    <location>
        <begin position="1"/>
        <end position="55"/>
    </location>
</feature>
<protein>
    <submittedName>
        <fullName evidence="3">Uncharacterized protein</fullName>
    </submittedName>
</protein>
<feature type="compositionally biased region" description="Basic and acidic residues" evidence="1">
    <location>
        <begin position="18"/>
        <end position="38"/>
    </location>
</feature>
<evidence type="ECO:0000256" key="1">
    <source>
        <dbReference type="SAM" id="MobiDB-lite"/>
    </source>
</evidence>
<evidence type="ECO:0000313" key="3">
    <source>
        <dbReference type="EMBL" id="CAE0610786.1"/>
    </source>
</evidence>
<proteinExistence type="predicted"/>
<feature type="region of interest" description="Disordered" evidence="1">
    <location>
        <begin position="89"/>
        <end position="123"/>
    </location>
</feature>
<reference evidence="3" key="1">
    <citation type="submission" date="2021-01" db="EMBL/GenBank/DDBJ databases">
        <authorList>
            <person name="Corre E."/>
            <person name="Pelletier E."/>
            <person name="Niang G."/>
            <person name="Scheremetjew M."/>
            <person name="Finn R."/>
            <person name="Kale V."/>
            <person name="Holt S."/>
            <person name="Cochrane G."/>
            <person name="Meng A."/>
            <person name="Brown T."/>
            <person name="Cohen L."/>
        </authorList>
    </citation>
    <scope>NUCLEOTIDE SEQUENCE</scope>
    <source>
        <strain evidence="3">CCMP1897</strain>
    </source>
</reference>
<dbReference type="EMBL" id="HBIS01005123">
    <property type="protein sequence ID" value="CAE0610785.1"/>
    <property type="molecule type" value="Transcribed_RNA"/>
</dbReference>
<feature type="region of interest" description="Disordered" evidence="1">
    <location>
        <begin position="140"/>
        <end position="176"/>
    </location>
</feature>
<name>A0A6U9R5J7_9CHLO</name>
<sequence>MHRETKLRPPTPTEEESIDRTSTSKREVRTGKGRRNLESSDDVAVDGRREGDVPKWSVDADVLPRIRSKEKKKKIDPRETGAIAAAFGGIASSSLLEEHDMPKEKKKGKERSSRCGHAKIRSKLVSHRVQAMKDTYQVDVEDKPGTSKEVPVLLDSPSPSHPSAEEPPSCHEEGCATEPNDLPLHGKAAQYLAMVGRELDKRDPLRPKKSFLGQRLIALIQHGDRRTSSYMHFQRSLYDRMVQGKASLPSKSLKVDEAGSYLIHQPASNKRRQPARMVPCANDWMDLIERADLELQHPNDPNGLHSYLLAKGFAKPPLLACQLWVQHCIPCEEENEEGCKAVDDLELMTKKELVDMLRQRNDESPVSN</sequence>
<feature type="compositionally biased region" description="Basic residues" evidence="1">
    <location>
        <begin position="104"/>
        <end position="123"/>
    </location>
</feature>
<dbReference type="EMBL" id="HBIS01005124">
    <property type="protein sequence ID" value="CAE0610786.1"/>
    <property type="molecule type" value="Transcribed_RNA"/>
</dbReference>
<dbReference type="AlphaFoldDB" id="A0A6U9R5J7"/>